<dbReference type="GO" id="GO:0020037">
    <property type="term" value="F:heme binding"/>
    <property type="evidence" value="ECO:0007669"/>
    <property type="project" value="InterPro"/>
</dbReference>
<dbReference type="GO" id="GO:0006633">
    <property type="term" value="P:fatty acid biosynthetic process"/>
    <property type="evidence" value="ECO:0007669"/>
    <property type="project" value="UniProtKB-KW"/>
</dbReference>
<feature type="binding site" description="axial binding residue" evidence="20">
    <location>
        <position position="48"/>
    </location>
    <ligand>
        <name>heme</name>
        <dbReference type="ChEBI" id="CHEBI:30413"/>
    </ligand>
    <ligandPart>
        <name>Fe</name>
        <dbReference type="ChEBI" id="CHEBI:18248"/>
    </ligandPart>
</feature>
<dbReference type="EnsemblMetazoa" id="GAUT024322-RA">
    <property type="protein sequence ID" value="GAUT024322-PA"/>
    <property type="gene ID" value="GAUT024322"/>
</dbReference>
<keyword evidence="24" id="KW-1185">Reference proteome</keyword>
<keyword evidence="14 18" id="KW-0408">Iron</keyword>
<feature type="binding site" evidence="19">
    <location>
        <position position="312"/>
    </location>
    <ligand>
        <name>Zn(2+)</name>
        <dbReference type="ChEBI" id="CHEBI:29105"/>
        <label>1</label>
    </ligand>
</feature>
<feature type="binding site" evidence="19">
    <location>
        <position position="259"/>
    </location>
    <ligand>
        <name>Zn(2+)</name>
        <dbReference type="ChEBI" id="CHEBI:29105"/>
        <label>1</label>
    </ligand>
</feature>
<evidence type="ECO:0000256" key="13">
    <source>
        <dbReference type="ARBA" id="ARBA00023002"/>
    </source>
</evidence>
<comment type="pathway">
    <text evidence="3">Lipid metabolism.</text>
</comment>
<evidence type="ECO:0000256" key="3">
    <source>
        <dbReference type="ARBA" id="ARBA00005189"/>
    </source>
</evidence>
<keyword evidence="6 20" id="KW-0349">Heme</keyword>
<dbReference type="PIRSF" id="PIRSF005149">
    <property type="entry name" value="IPC-B_HD"/>
    <property type="match status" value="1"/>
</dbReference>
<evidence type="ECO:0000256" key="21">
    <source>
        <dbReference type="SAM" id="Phobius"/>
    </source>
</evidence>
<evidence type="ECO:0000256" key="6">
    <source>
        <dbReference type="ARBA" id="ARBA00022617"/>
    </source>
</evidence>
<feature type="binding site" evidence="19">
    <location>
        <position position="260"/>
    </location>
    <ligand>
        <name>Zn(2+)</name>
        <dbReference type="ChEBI" id="CHEBI:29105"/>
        <label>1</label>
    </ligand>
</feature>
<evidence type="ECO:0000313" key="23">
    <source>
        <dbReference type="EnsemblMetazoa" id="GAUT024322-PA"/>
    </source>
</evidence>
<dbReference type="GO" id="GO:0005506">
    <property type="term" value="F:iron ion binding"/>
    <property type="evidence" value="ECO:0007669"/>
    <property type="project" value="UniProtKB-UniRule"/>
</dbReference>
<feature type="binding site" evidence="19">
    <location>
        <position position="332"/>
    </location>
    <ligand>
        <name>Zn(2+)</name>
        <dbReference type="ChEBI" id="CHEBI:29105"/>
        <label>1</label>
    </ligand>
</feature>
<evidence type="ECO:0000256" key="2">
    <source>
        <dbReference type="ARBA" id="ARBA00004991"/>
    </source>
</evidence>
<sequence>MAKQMEKSTNFPKYRADGQSTFKEKNDEKFIVKYRKNYYDIKKFIVKHPGGVNTLKGLNNSDMTSRFIKAHPHSDAAMYLMKEYHITKPIQLLTTTTCRSNDYNLKDAQYKKLIVPSMEDSNNNIIDENVEHLVDWSRAMLPQIGKICKQYEQWVHKPVDRSLRLFGPWYLEMCTKTAWWIVPIFWLPVIGALIYSEMWGVLFAGNVVKTLSLLLYFLLGITFWTFLEYVLHRYVFHMSINKHSHPWICSFHFMIHGLHHKVPFDSMRLVFPPVPGAILAIIIYAPLSMIVPQPRVVLAGALFGYLCYDMIHYYLHYGDPSNKLLYQMKRYHYQHHFAHQNLGFGISTPLWDNVFNTRIHLRKLRFRLKWK</sequence>
<evidence type="ECO:0000256" key="14">
    <source>
        <dbReference type="ARBA" id="ARBA00023004"/>
    </source>
</evidence>
<proteinExistence type="inferred from homology"/>
<comment type="cofactor">
    <cofactor evidence="18 19">
        <name>Zn(2+)</name>
        <dbReference type="ChEBI" id="CHEBI:29105"/>
    </cofactor>
    <text evidence="18 19">Binds 2 Zn(2+) ions per subunit that likely form a catalytic dimetal center.</text>
</comment>
<dbReference type="Proteomes" id="UP000078200">
    <property type="component" value="Unassembled WGS sequence"/>
</dbReference>
<comment type="subcellular location">
    <subcellularLocation>
        <location evidence="1">Endoplasmic reticulum membrane</location>
        <topology evidence="1">Multi-pass membrane protein</topology>
    </subcellularLocation>
</comment>
<feature type="transmembrane region" description="Helical" evidence="21">
    <location>
        <begin position="296"/>
        <end position="315"/>
    </location>
</feature>
<comment type="cofactor">
    <cofactor evidence="20">
        <name>Fe cation</name>
        <dbReference type="ChEBI" id="CHEBI:24875"/>
    </cofactor>
</comment>
<evidence type="ECO:0000256" key="9">
    <source>
        <dbReference type="ARBA" id="ARBA00022824"/>
    </source>
</evidence>
<evidence type="ECO:0000256" key="16">
    <source>
        <dbReference type="ARBA" id="ARBA00023136"/>
    </source>
</evidence>
<comment type="similarity">
    <text evidence="4 18">Belongs to the sterol desaturase family. SCS7 subfamily.</text>
</comment>
<dbReference type="PROSITE" id="PS50255">
    <property type="entry name" value="CYTOCHROME_B5_2"/>
    <property type="match status" value="1"/>
</dbReference>
<evidence type="ECO:0000313" key="24">
    <source>
        <dbReference type="Proteomes" id="UP000078200"/>
    </source>
</evidence>
<evidence type="ECO:0000256" key="11">
    <source>
        <dbReference type="ARBA" id="ARBA00022833"/>
    </source>
</evidence>
<feature type="binding site" evidence="19">
    <location>
        <position position="335"/>
    </location>
    <ligand>
        <name>Zn(2+)</name>
        <dbReference type="ChEBI" id="CHEBI:29105"/>
        <label>1</label>
    </ligand>
</feature>
<feature type="binding site" evidence="19">
    <location>
        <position position="232"/>
    </location>
    <ligand>
        <name>Zn(2+)</name>
        <dbReference type="ChEBI" id="CHEBI:29105"/>
        <label>1</label>
    </ligand>
</feature>
<evidence type="ECO:0000256" key="20">
    <source>
        <dbReference type="PIRSR" id="PIRSR005149-50"/>
    </source>
</evidence>
<dbReference type="EC" id="1.-.-.-" evidence="18"/>
<evidence type="ECO:0000256" key="8">
    <source>
        <dbReference type="ARBA" id="ARBA00022723"/>
    </source>
</evidence>
<keyword evidence="11 19" id="KW-0862">Zinc</keyword>
<dbReference type="PANTHER" id="PTHR12863:SF1">
    <property type="entry name" value="FATTY ACID 2-HYDROXYLASE"/>
    <property type="match status" value="1"/>
</dbReference>
<feature type="binding site" evidence="19">
    <location>
        <position position="316"/>
    </location>
    <ligand>
        <name>Zn(2+)</name>
        <dbReference type="ChEBI" id="CHEBI:29105"/>
        <label>1</label>
    </ligand>
</feature>
<keyword evidence="7 21" id="KW-0812">Transmembrane</keyword>
<evidence type="ECO:0000256" key="15">
    <source>
        <dbReference type="ARBA" id="ARBA00023098"/>
    </source>
</evidence>
<dbReference type="Gene3D" id="3.10.120.10">
    <property type="entry name" value="Cytochrome b5-like heme/steroid binding domain"/>
    <property type="match status" value="1"/>
</dbReference>
<comment type="function">
    <text evidence="18">Catalyzes stereospecific hydroxylation of free fatty acids at the C-2 position to produce (R)-2-hydroxy fatty acids, which are building blocks of sphingolipids and glycosphingolipids common in neural tissue and epidermis. Plays an essential role in the synthesis of galactosphingolipids of the myelin sheath. Responsible for the synthesis of sphingolipids and glycosphingolipids involved in the formation of epidermal lamellar bodies critical for skin permeability barrier. Participates in the synthesis of glycosphingolipids and a fraction of type II wax diesters in sebaceous gland, specifically regulating hair follicle homeostasis. Involved in the synthesis of sphingolipids of plasma membrane rafts, controlling lipid raft mobility and trafficking of raft-associated proteins.</text>
</comment>
<reference evidence="23" key="1">
    <citation type="submission" date="2020-05" db="UniProtKB">
        <authorList>
            <consortium name="EnsemblMetazoa"/>
        </authorList>
    </citation>
    <scope>IDENTIFICATION</scope>
    <source>
        <strain evidence="23">TTRI</strain>
    </source>
</reference>
<dbReference type="Pfam" id="PF00173">
    <property type="entry name" value="Cyt-b5"/>
    <property type="match status" value="1"/>
</dbReference>
<organism evidence="23 24">
    <name type="scientific">Glossina austeni</name>
    <name type="common">Savannah tsetse fly</name>
    <dbReference type="NCBI Taxonomy" id="7395"/>
    <lineage>
        <taxon>Eukaryota</taxon>
        <taxon>Metazoa</taxon>
        <taxon>Ecdysozoa</taxon>
        <taxon>Arthropoda</taxon>
        <taxon>Hexapoda</taxon>
        <taxon>Insecta</taxon>
        <taxon>Pterygota</taxon>
        <taxon>Neoptera</taxon>
        <taxon>Endopterygota</taxon>
        <taxon>Diptera</taxon>
        <taxon>Brachycera</taxon>
        <taxon>Muscomorpha</taxon>
        <taxon>Hippoboscoidea</taxon>
        <taxon>Glossinidae</taxon>
        <taxon>Glossina</taxon>
    </lineage>
</organism>
<evidence type="ECO:0000256" key="7">
    <source>
        <dbReference type="ARBA" id="ARBA00022692"/>
    </source>
</evidence>
<dbReference type="InterPro" id="IPR001199">
    <property type="entry name" value="Cyt_B5-like_heme/steroid-bd"/>
</dbReference>
<accession>A0A1A9V3A1</accession>
<dbReference type="PANTHER" id="PTHR12863">
    <property type="entry name" value="FATTY ACID HYDROXYLASE"/>
    <property type="match status" value="1"/>
</dbReference>
<dbReference type="PROSITE" id="PS00191">
    <property type="entry name" value="CYTOCHROME_B5_1"/>
    <property type="match status" value="1"/>
</dbReference>
<evidence type="ECO:0000256" key="4">
    <source>
        <dbReference type="ARBA" id="ARBA00005747"/>
    </source>
</evidence>
<feature type="transmembrane region" description="Helical" evidence="21">
    <location>
        <begin position="178"/>
        <end position="201"/>
    </location>
</feature>
<keyword evidence="10 18" id="KW-0276">Fatty acid metabolism</keyword>
<evidence type="ECO:0000256" key="5">
    <source>
        <dbReference type="ARBA" id="ARBA00022516"/>
    </source>
</evidence>
<feature type="transmembrane region" description="Helical" evidence="21">
    <location>
        <begin position="213"/>
        <end position="231"/>
    </location>
</feature>
<dbReference type="SUPFAM" id="SSF55856">
    <property type="entry name" value="Cytochrome b5-like heme/steroid binding domain"/>
    <property type="match status" value="1"/>
</dbReference>
<evidence type="ECO:0000256" key="1">
    <source>
        <dbReference type="ARBA" id="ARBA00004477"/>
    </source>
</evidence>
<feature type="binding site" evidence="19">
    <location>
        <position position="256"/>
    </location>
    <ligand>
        <name>Zn(2+)</name>
        <dbReference type="ChEBI" id="CHEBI:29105"/>
        <label>1</label>
    </ligand>
</feature>
<evidence type="ECO:0000256" key="12">
    <source>
        <dbReference type="ARBA" id="ARBA00022989"/>
    </source>
</evidence>
<keyword evidence="13 18" id="KW-0560">Oxidoreductase</keyword>
<dbReference type="InterPro" id="IPR018506">
    <property type="entry name" value="Cyt_B5_heme-BS"/>
</dbReference>
<evidence type="ECO:0000256" key="18">
    <source>
        <dbReference type="PIRNR" id="PIRNR005149"/>
    </source>
</evidence>
<dbReference type="AlphaFoldDB" id="A0A1A9V3A1"/>
<keyword evidence="15 18" id="KW-0443">Lipid metabolism</keyword>
<evidence type="ECO:0000256" key="19">
    <source>
        <dbReference type="PIRSR" id="PIRSR005149-1"/>
    </source>
</evidence>
<protein>
    <recommendedName>
        <fullName evidence="18">Fatty acid 2-hydroxylase</fullName>
        <ecNumber evidence="18">1.-.-.-</ecNumber>
    </recommendedName>
</protein>
<dbReference type="GO" id="GO:0005789">
    <property type="term" value="C:endoplasmic reticulum membrane"/>
    <property type="evidence" value="ECO:0007669"/>
    <property type="project" value="UniProtKB-SubCell"/>
</dbReference>
<dbReference type="InterPro" id="IPR006694">
    <property type="entry name" value="Fatty_acid_hydroxylase"/>
</dbReference>
<evidence type="ECO:0000259" key="22">
    <source>
        <dbReference type="PROSITE" id="PS50255"/>
    </source>
</evidence>
<keyword evidence="12 21" id="KW-1133">Transmembrane helix</keyword>
<dbReference type="VEuPathDB" id="VectorBase:GAUT024322"/>
<dbReference type="STRING" id="7395.A0A1A9V3A1"/>
<feature type="binding site" description="axial binding residue" evidence="20">
    <location>
        <position position="73"/>
    </location>
    <ligand>
        <name>heme</name>
        <dbReference type="ChEBI" id="CHEBI:30413"/>
    </ligand>
    <ligandPart>
        <name>Fe</name>
        <dbReference type="ChEBI" id="CHEBI:18248"/>
    </ligandPart>
</feature>
<dbReference type="InterPro" id="IPR036400">
    <property type="entry name" value="Cyt_B5-like_heme/steroid_sf"/>
</dbReference>
<dbReference type="GO" id="GO:0080132">
    <property type="term" value="F:fatty acid 2-hydroxylase activity"/>
    <property type="evidence" value="ECO:0007669"/>
    <property type="project" value="InterPro"/>
</dbReference>
<keyword evidence="8 18" id="KW-0479">Metal-binding</keyword>
<feature type="domain" description="Cytochrome b5 heme-binding" evidence="22">
    <location>
        <begin position="23"/>
        <end position="86"/>
    </location>
</feature>
<keyword evidence="17 18" id="KW-0275">Fatty acid biosynthesis</keyword>
<dbReference type="Pfam" id="PF04116">
    <property type="entry name" value="FA_hydroxylase"/>
    <property type="match status" value="1"/>
</dbReference>
<keyword evidence="16 18" id="KW-0472">Membrane</keyword>
<feature type="binding site" evidence="19">
    <location>
        <position position="237"/>
    </location>
    <ligand>
        <name>Zn(2+)</name>
        <dbReference type="ChEBI" id="CHEBI:29105"/>
        <label>1</label>
    </ligand>
</feature>
<evidence type="ECO:0000256" key="17">
    <source>
        <dbReference type="ARBA" id="ARBA00023160"/>
    </source>
</evidence>
<comment type="pathway">
    <text evidence="2">Sphingolipid metabolism.</text>
</comment>
<keyword evidence="9 18" id="KW-0256">Endoplasmic reticulum</keyword>
<keyword evidence="5 18" id="KW-0444">Lipid biosynthesis</keyword>
<feature type="binding site" evidence="19">
    <location>
        <position position="336"/>
    </location>
    <ligand>
        <name>Zn(2+)</name>
        <dbReference type="ChEBI" id="CHEBI:29105"/>
        <label>1</label>
    </ligand>
</feature>
<feature type="transmembrane region" description="Helical" evidence="21">
    <location>
        <begin position="269"/>
        <end position="290"/>
    </location>
</feature>
<evidence type="ECO:0000256" key="10">
    <source>
        <dbReference type="ARBA" id="ARBA00022832"/>
    </source>
</evidence>
<dbReference type="InterPro" id="IPR014430">
    <property type="entry name" value="Scs7"/>
</dbReference>
<name>A0A1A9V3A1_GLOAU</name>